<keyword evidence="5" id="KW-1133">Transmembrane helix</keyword>
<organism evidence="8 9">
    <name type="scientific">Rhizobium paknamense</name>
    <dbReference type="NCBI Taxonomy" id="1206817"/>
    <lineage>
        <taxon>Bacteria</taxon>
        <taxon>Pseudomonadati</taxon>
        <taxon>Pseudomonadota</taxon>
        <taxon>Alphaproteobacteria</taxon>
        <taxon>Hyphomicrobiales</taxon>
        <taxon>Rhizobiaceae</taxon>
        <taxon>Rhizobium/Agrobacterium group</taxon>
        <taxon>Rhizobium</taxon>
    </lineage>
</organism>
<dbReference type="PRINTS" id="PR00260">
    <property type="entry name" value="CHEMTRNSDUCR"/>
</dbReference>
<dbReference type="CDD" id="cd06225">
    <property type="entry name" value="HAMP"/>
    <property type="match status" value="1"/>
</dbReference>
<dbReference type="PANTHER" id="PTHR43531:SF11">
    <property type="entry name" value="METHYL-ACCEPTING CHEMOTAXIS PROTEIN 3"/>
    <property type="match status" value="1"/>
</dbReference>
<dbReference type="InterPro" id="IPR051310">
    <property type="entry name" value="MCP_chemotaxis"/>
</dbReference>
<dbReference type="Pfam" id="PF00015">
    <property type="entry name" value="MCPsignal"/>
    <property type="match status" value="1"/>
</dbReference>
<proteinExistence type="inferred from homology"/>
<feature type="domain" description="HAMP" evidence="7">
    <location>
        <begin position="291"/>
        <end position="343"/>
    </location>
</feature>
<dbReference type="InterPro" id="IPR004089">
    <property type="entry name" value="MCPsignal_dom"/>
</dbReference>
<sequence>MMRLSIGTVLSGLFCLLVMIAAGQGLYGVHSLTDIRQGTENIQTVRVTALTTLGQMNADLGDVRIAQAHMLQSSGETRAQFAKAYDEAVRKVEEDKKLYETVLVDAEDRALFRQFDDLWKSSMAFWAKVVALENAGRSEEALALFIGEGLTVYNKAGDTIQAAVDDIKDNVTQEGKDNIDTIGFTQQVTYFALGISIILALVAMAVSFLHIVRPISAMTRAMHGLAEGDTSVSVPGNGRKDELGAMAAALQVFKDGILRNRALEADAARQREEAEAEKIRVQREADAAAQKKLQDATAGLASALKRLAAGDLSFELTEPFSEEFEALRVDLNSAVTQLGDVIASVADSAGTIDSGSREVSRSAEDLARRTEQQAASLEETAAALDEITVNVSNAAKRVEEARSVAREANQSAVRSGEVVSHAIETIQRIENSSNQISNIIGVIDEIAFQTNLLALNAGVEAARAGEAGRGFAVVATEVRELAQRSAKAAKEIKQLIGNSTQEVESGVQAVRQTGEALKVIESHVQSINDLMDAITTSSREQSTGLSEVNTAVNQMDQVTQQNSAMVEETSVASSSLANESNRLMQLVSRFTIRERRSSYSKAA</sequence>
<comment type="caution">
    <text evidence="8">The sequence shown here is derived from an EMBL/GenBank/DDBJ whole genome shotgun (WGS) entry which is preliminary data.</text>
</comment>
<dbReference type="Gene3D" id="1.10.8.500">
    <property type="entry name" value="HAMP domain in histidine kinase"/>
    <property type="match status" value="1"/>
</dbReference>
<protein>
    <submittedName>
        <fullName evidence="8">Methyl-accepting chemotaxis protein</fullName>
    </submittedName>
</protein>
<keyword evidence="3" id="KW-0807">Transducer</keyword>
<evidence type="ECO:0000256" key="1">
    <source>
        <dbReference type="ARBA" id="ARBA00022500"/>
    </source>
</evidence>
<dbReference type="CDD" id="cd11386">
    <property type="entry name" value="MCP_signal"/>
    <property type="match status" value="1"/>
</dbReference>
<feature type="transmembrane region" description="Helical" evidence="5">
    <location>
        <begin position="190"/>
        <end position="212"/>
    </location>
</feature>
<gene>
    <name evidence="8" type="ORF">QO005_001541</name>
</gene>
<dbReference type="InterPro" id="IPR003660">
    <property type="entry name" value="HAMP_dom"/>
</dbReference>
<evidence type="ECO:0000259" key="6">
    <source>
        <dbReference type="PROSITE" id="PS50111"/>
    </source>
</evidence>
<evidence type="ECO:0000256" key="4">
    <source>
        <dbReference type="SAM" id="Coils"/>
    </source>
</evidence>
<dbReference type="SMART" id="SM00304">
    <property type="entry name" value="HAMP"/>
    <property type="match status" value="2"/>
</dbReference>
<dbReference type="Proteomes" id="UP001235269">
    <property type="component" value="Unassembled WGS sequence"/>
</dbReference>
<comment type="similarity">
    <text evidence="2">Belongs to the methyl-accepting chemotaxis (MCP) protein family.</text>
</comment>
<evidence type="ECO:0000259" key="7">
    <source>
        <dbReference type="PROSITE" id="PS50885"/>
    </source>
</evidence>
<keyword evidence="4" id="KW-0175">Coiled coil</keyword>
<evidence type="ECO:0000313" key="8">
    <source>
        <dbReference type="EMBL" id="MDQ0455211.1"/>
    </source>
</evidence>
<dbReference type="RefSeq" id="WP_377238703.1">
    <property type="nucleotide sequence ID" value="NZ_JBHLZZ010000029.1"/>
</dbReference>
<keyword evidence="1" id="KW-0145">Chemotaxis</keyword>
<dbReference type="Pfam" id="PF12729">
    <property type="entry name" value="4HB_MCP_1"/>
    <property type="match status" value="1"/>
</dbReference>
<dbReference type="PROSITE" id="PS50885">
    <property type="entry name" value="HAMP"/>
    <property type="match status" value="2"/>
</dbReference>
<feature type="domain" description="HAMP" evidence="7">
    <location>
        <begin position="209"/>
        <end position="262"/>
    </location>
</feature>
<name>A0ABU0ID72_9HYPH</name>
<feature type="coiled-coil region" evidence="4">
    <location>
        <begin position="360"/>
        <end position="411"/>
    </location>
</feature>
<dbReference type="SUPFAM" id="SSF58104">
    <property type="entry name" value="Methyl-accepting chemotaxis protein (MCP) signaling domain"/>
    <property type="match status" value="1"/>
</dbReference>
<keyword evidence="5" id="KW-0812">Transmembrane</keyword>
<reference evidence="8 9" key="1">
    <citation type="submission" date="2023-07" db="EMBL/GenBank/DDBJ databases">
        <title>Genomic Encyclopedia of Type Strains, Phase IV (KMG-IV): sequencing the most valuable type-strain genomes for metagenomic binning, comparative biology and taxonomic classification.</title>
        <authorList>
            <person name="Goeker M."/>
        </authorList>
    </citation>
    <scope>NUCLEOTIDE SEQUENCE [LARGE SCALE GENOMIC DNA]</scope>
    <source>
        <strain evidence="8 9">DSM 100301</strain>
    </source>
</reference>
<evidence type="ECO:0000256" key="3">
    <source>
        <dbReference type="PROSITE-ProRule" id="PRU00284"/>
    </source>
</evidence>
<evidence type="ECO:0000256" key="5">
    <source>
        <dbReference type="SAM" id="Phobius"/>
    </source>
</evidence>
<dbReference type="Pfam" id="PF00672">
    <property type="entry name" value="HAMP"/>
    <property type="match status" value="1"/>
</dbReference>
<feature type="coiled-coil region" evidence="4">
    <location>
        <begin position="260"/>
        <end position="291"/>
    </location>
</feature>
<dbReference type="InterPro" id="IPR024478">
    <property type="entry name" value="HlyB_4HB_MCP"/>
</dbReference>
<keyword evidence="9" id="KW-1185">Reference proteome</keyword>
<dbReference type="EMBL" id="JAUSWH010000003">
    <property type="protein sequence ID" value="MDQ0455211.1"/>
    <property type="molecule type" value="Genomic_DNA"/>
</dbReference>
<accession>A0ABU0ID72</accession>
<dbReference type="SUPFAM" id="SSF158472">
    <property type="entry name" value="HAMP domain-like"/>
    <property type="match status" value="1"/>
</dbReference>
<evidence type="ECO:0000313" key="9">
    <source>
        <dbReference type="Proteomes" id="UP001235269"/>
    </source>
</evidence>
<keyword evidence="5" id="KW-0472">Membrane</keyword>
<dbReference type="SMART" id="SM00283">
    <property type="entry name" value="MA"/>
    <property type="match status" value="1"/>
</dbReference>
<dbReference type="PANTHER" id="PTHR43531">
    <property type="entry name" value="PROTEIN ICFG"/>
    <property type="match status" value="1"/>
</dbReference>
<feature type="domain" description="Methyl-accepting transducer" evidence="6">
    <location>
        <begin position="348"/>
        <end position="577"/>
    </location>
</feature>
<dbReference type="InterPro" id="IPR004090">
    <property type="entry name" value="Chemotax_Me-accpt_rcpt"/>
</dbReference>
<dbReference type="Gene3D" id="1.10.287.950">
    <property type="entry name" value="Methyl-accepting chemotaxis protein"/>
    <property type="match status" value="1"/>
</dbReference>
<dbReference type="PROSITE" id="PS50111">
    <property type="entry name" value="CHEMOTAXIS_TRANSDUC_2"/>
    <property type="match status" value="1"/>
</dbReference>
<evidence type="ECO:0000256" key="2">
    <source>
        <dbReference type="ARBA" id="ARBA00029447"/>
    </source>
</evidence>